<accession>D4MWL3</accession>
<gene>
    <name evidence="1" type="ORF">CL2_30070</name>
</gene>
<sequence>MNEQNIIHLDNLTEEEREQFTKVLGKASEEPSKESRVWKPKKIDQYYYINDFTDVCTDTWQEAGADYKRFKIGNVYKTREEVCFALERAKVKAELKRYALEHNDPEKEAWNNDNGHYMIAFNHRVNDLFITRGYYIEEESATCFTSAPIARDAIEAVGEERILKYIFGVEVEE</sequence>
<dbReference type="RefSeq" id="WP_008393560.1">
    <property type="nucleotide sequence ID" value="NC_021016.1"/>
</dbReference>
<organism evidence="1 2">
    <name type="scientific">Anaerostipes hadrus</name>
    <dbReference type="NCBI Taxonomy" id="649756"/>
    <lineage>
        <taxon>Bacteria</taxon>
        <taxon>Bacillati</taxon>
        <taxon>Bacillota</taxon>
        <taxon>Clostridia</taxon>
        <taxon>Lachnospirales</taxon>
        <taxon>Lachnospiraceae</taxon>
        <taxon>Anaerostipes</taxon>
    </lineage>
</organism>
<reference evidence="1 2" key="1">
    <citation type="submission" date="2010-03" db="EMBL/GenBank/DDBJ databases">
        <title>The genome sequence of Clostridiales sp. SSC/2.</title>
        <authorList>
            <consortium name="metaHIT consortium -- http://www.metahit.eu/"/>
            <person name="Pajon A."/>
            <person name="Turner K."/>
            <person name="Parkhill J."/>
            <person name="Duncan S."/>
            <person name="Flint H."/>
        </authorList>
    </citation>
    <scope>NUCLEOTIDE SEQUENCE [LARGE SCALE GENOMIC DNA]</scope>
    <source>
        <strain evidence="1 2">SSC/2</strain>
    </source>
</reference>
<name>D4MWL3_ANAHA</name>
<dbReference type="KEGG" id="bprl:CL2_30070"/>
<reference evidence="1 2" key="2">
    <citation type="submission" date="2010-03" db="EMBL/GenBank/DDBJ databases">
        <authorList>
            <person name="Pajon A."/>
        </authorList>
    </citation>
    <scope>NUCLEOTIDE SEQUENCE [LARGE SCALE GENOMIC DNA]</scope>
    <source>
        <strain evidence="1 2">SSC/2</strain>
    </source>
</reference>
<evidence type="ECO:0000313" key="2">
    <source>
        <dbReference type="Proteomes" id="UP000008960"/>
    </source>
</evidence>
<evidence type="ECO:0000313" key="1">
    <source>
        <dbReference type="EMBL" id="CBL39779.1"/>
    </source>
</evidence>
<dbReference type="Proteomes" id="UP000008960">
    <property type="component" value="Chromosome"/>
</dbReference>
<dbReference type="PATRIC" id="fig|245018.3.peg.410"/>
<dbReference type="AlphaFoldDB" id="D4MWL3"/>
<protein>
    <submittedName>
        <fullName evidence="1">Uncharacterized protein</fullName>
    </submittedName>
</protein>
<dbReference type="EMBL" id="FP929061">
    <property type="protein sequence ID" value="CBL39779.1"/>
    <property type="molecule type" value="Genomic_DNA"/>
</dbReference>
<proteinExistence type="predicted"/>